<dbReference type="Pfam" id="PF23596">
    <property type="entry name" value="DUF7138"/>
    <property type="match status" value="1"/>
</dbReference>
<name>A0A251VSH6_HELAN</name>
<evidence type="ECO:0000259" key="1">
    <source>
        <dbReference type="Pfam" id="PF23596"/>
    </source>
</evidence>
<dbReference type="PANTHER" id="PTHR36351">
    <property type="entry name" value="EMBRYO SAC DEVELOPMENT ARREST 12"/>
    <property type="match status" value="1"/>
</dbReference>
<accession>A0A251VSH6</accession>
<sequence length="224" mass="26082">MVEEDDDVAATTTTTVFPVVLYDGERETNVGNIEIHPDLVYKQFQTMLSQLIGISYNNLTTYLVDSMKSKMSPDRRKFLITGKVNFAVIVEQTNCYFLVVLKRSRRDRRKQQLVKHSYYSDAHFYDDRLRDLLMHRDNYNYDYNYMNMILNSYGLYGIDSRLSTNFPRIEDAYPRVYGESNRSMCEECRIAEKQGKKAEFHLCVNDEVVVGGFRSPAGPVSRPV</sequence>
<reference evidence="2 4" key="1">
    <citation type="journal article" date="2017" name="Nature">
        <title>The sunflower genome provides insights into oil metabolism, flowering and Asterid evolution.</title>
        <authorList>
            <person name="Badouin H."/>
            <person name="Gouzy J."/>
            <person name="Grassa C.J."/>
            <person name="Murat F."/>
            <person name="Staton S.E."/>
            <person name="Cottret L."/>
            <person name="Lelandais-Briere C."/>
            <person name="Owens G.L."/>
            <person name="Carrere S."/>
            <person name="Mayjonade B."/>
            <person name="Legrand L."/>
            <person name="Gill N."/>
            <person name="Kane N.C."/>
            <person name="Bowers J.E."/>
            <person name="Hubner S."/>
            <person name="Bellec A."/>
            <person name="Berard A."/>
            <person name="Berges H."/>
            <person name="Blanchet N."/>
            <person name="Boniface M.C."/>
            <person name="Brunel D."/>
            <person name="Catrice O."/>
            <person name="Chaidir N."/>
            <person name="Claudel C."/>
            <person name="Donnadieu C."/>
            <person name="Faraut T."/>
            <person name="Fievet G."/>
            <person name="Helmstetter N."/>
            <person name="King M."/>
            <person name="Knapp S.J."/>
            <person name="Lai Z."/>
            <person name="Le Paslier M.C."/>
            <person name="Lippi Y."/>
            <person name="Lorenzon L."/>
            <person name="Mandel J.R."/>
            <person name="Marage G."/>
            <person name="Marchand G."/>
            <person name="Marquand E."/>
            <person name="Bret-Mestries E."/>
            <person name="Morien E."/>
            <person name="Nambeesan S."/>
            <person name="Nguyen T."/>
            <person name="Pegot-Espagnet P."/>
            <person name="Pouilly N."/>
            <person name="Raftis F."/>
            <person name="Sallet E."/>
            <person name="Schiex T."/>
            <person name="Thomas J."/>
            <person name="Vandecasteele C."/>
            <person name="Vares D."/>
            <person name="Vear F."/>
            <person name="Vautrin S."/>
            <person name="Crespi M."/>
            <person name="Mangin B."/>
            <person name="Burke J.M."/>
            <person name="Salse J."/>
            <person name="Munos S."/>
            <person name="Vincourt P."/>
            <person name="Rieseberg L.H."/>
            <person name="Langlade N.B."/>
        </authorList>
    </citation>
    <scope>NUCLEOTIDE SEQUENCE [LARGE SCALE GENOMIC DNA]</scope>
    <source>
        <strain evidence="4">cv. SF193</strain>
        <tissue evidence="2">Leaves</tissue>
    </source>
</reference>
<dbReference type="EMBL" id="MNCJ02000316">
    <property type="protein sequence ID" value="KAF5823407.1"/>
    <property type="molecule type" value="Genomic_DNA"/>
</dbReference>
<dbReference type="InterPro" id="IPR055562">
    <property type="entry name" value="DUF7138"/>
</dbReference>
<gene>
    <name evidence="3" type="ORF">HannXRQ_Chr01g0025661</name>
    <name evidence="2" type="ORF">HanXRQr2_Chr01g0038021</name>
</gene>
<evidence type="ECO:0000313" key="2">
    <source>
        <dbReference type="EMBL" id="KAF5823407.1"/>
    </source>
</evidence>
<dbReference type="EMBL" id="CM007890">
    <property type="protein sequence ID" value="OTG38063.1"/>
    <property type="molecule type" value="Genomic_DNA"/>
</dbReference>
<dbReference type="Proteomes" id="UP000215914">
    <property type="component" value="Chromosome 1"/>
</dbReference>
<organism evidence="3 4">
    <name type="scientific">Helianthus annuus</name>
    <name type="common">Common sunflower</name>
    <dbReference type="NCBI Taxonomy" id="4232"/>
    <lineage>
        <taxon>Eukaryota</taxon>
        <taxon>Viridiplantae</taxon>
        <taxon>Streptophyta</taxon>
        <taxon>Embryophyta</taxon>
        <taxon>Tracheophyta</taxon>
        <taxon>Spermatophyta</taxon>
        <taxon>Magnoliopsida</taxon>
        <taxon>eudicotyledons</taxon>
        <taxon>Gunneridae</taxon>
        <taxon>Pentapetalae</taxon>
        <taxon>asterids</taxon>
        <taxon>campanulids</taxon>
        <taxon>Asterales</taxon>
        <taxon>Asteraceae</taxon>
        <taxon>Asteroideae</taxon>
        <taxon>Heliantheae alliance</taxon>
        <taxon>Heliantheae</taxon>
        <taxon>Helianthus</taxon>
    </lineage>
</organism>
<dbReference type="PANTHER" id="PTHR36351:SF1">
    <property type="entry name" value="EMBRYO SAC DEVELOPMENT ARREST 12"/>
    <property type="match status" value="1"/>
</dbReference>
<dbReference type="AlphaFoldDB" id="A0A251VSH6"/>
<keyword evidence="4" id="KW-1185">Reference proteome</keyword>
<protein>
    <recommendedName>
        <fullName evidence="1">DUF7138 domain-containing protein</fullName>
    </recommendedName>
</protein>
<dbReference type="Gramene" id="mRNA:HanXRQr2_Chr01g0038021">
    <property type="protein sequence ID" value="CDS:HanXRQr2_Chr01g0038021.1"/>
    <property type="gene ID" value="HanXRQr2_Chr01g0038021"/>
</dbReference>
<evidence type="ECO:0000313" key="3">
    <source>
        <dbReference type="EMBL" id="OTG38063.1"/>
    </source>
</evidence>
<reference evidence="3" key="2">
    <citation type="submission" date="2017-02" db="EMBL/GenBank/DDBJ databases">
        <title>Sunflower complete genome.</title>
        <authorList>
            <person name="Langlade N."/>
            <person name="Munos S."/>
        </authorList>
    </citation>
    <scope>NUCLEOTIDE SEQUENCE [LARGE SCALE GENOMIC DNA]</scope>
    <source>
        <tissue evidence="3">Leaves</tissue>
    </source>
</reference>
<dbReference type="InParanoid" id="A0A251VSH6"/>
<reference evidence="2" key="3">
    <citation type="submission" date="2020-06" db="EMBL/GenBank/DDBJ databases">
        <title>Helianthus annuus Genome sequencing and assembly Release 2.</title>
        <authorList>
            <person name="Gouzy J."/>
            <person name="Langlade N."/>
            <person name="Munos S."/>
        </authorList>
    </citation>
    <scope>NUCLEOTIDE SEQUENCE</scope>
    <source>
        <tissue evidence="2">Leaves</tissue>
    </source>
</reference>
<proteinExistence type="predicted"/>
<dbReference type="OMA" id="ERDSFRM"/>
<feature type="domain" description="DUF7138" evidence="1">
    <location>
        <begin position="15"/>
        <end position="99"/>
    </location>
</feature>
<evidence type="ECO:0000313" key="4">
    <source>
        <dbReference type="Proteomes" id="UP000215914"/>
    </source>
</evidence>